<feature type="domain" description="Putative restriction endonuclease" evidence="1">
    <location>
        <begin position="1"/>
        <end position="70"/>
    </location>
</feature>
<dbReference type="EMBL" id="VDGT01000004">
    <property type="protein sequence ID" value="TNM32301.1"/>
    <property type="molecule type" value="Genomic_DNA"/>
</dbReference>
<keyword evidence="3" id="KW-1185">Reference proteome</keyword>
<dbReference type="CDD" id="cd06260">
    <property type="entry name" value="DUF820-like"/>
    <property type="match status" value="1"/>
</dbReference>
<protein>
    <recommendedName>
        <fullName evidence="1">Putative restriction endonuclease domain-containing protein</fullName>
    </recommendedName>
</protein>
<dbReference type="Pfam" id="PF05685">
    <property type="entry name" value="Uma2"/>
    <property type="match status" value="1"/>
</dbReference>
<dbReference type="Gene3D" id="3.90.1570.10">
    <property type="entry name" value="tt1808, chain A"/>
    <property type="match status" value="1"/>
</dbReference>
<comment type="caution">
    <text evidence="2">The sequence shown here is derived from an EMBL/GenBank/DDBJ whole genome shotgun (WGS) entry which is preliminary data.</text>
</comment>
<accession>A0A5C4V944</accession>
<sequence length="78" mass="8641">MVAEITGSRPERDRVDKLLAYARGAIPLYLLIDRDRRAATLFSEPSPQGYAQHHQVTLGKPLPLPAPFAFDLATGRLL</sequence>
<dbReference type="InterPro" id="IPR008538">
    <property type="entry name" value="Uma2"/>
</dbReference>
<evidence type="ECO:0000313" key="3">
    <source>
        <dbReference type="Proteomes" id="UP000311713"/>
    </source>
</evidence>
<organism evidence="2 3">
    <name type="scientific">Streptomyces sedi</name>
    <dbReference type="NCBI Taxonomy" id="555059"/>
    <lineage>
        <taxon>Bacteria</taxon>
        <taxon>Bacillati</taxon>
        <taxon>Actinomycetota</taxon>
        <taxon>Actinomycetes</taxon>
        <taxon>Kitasatosporales</taxon>
        <taxon>Streptomycetaceae</taxon>
        <taxon>Streptomyces</taxon>
    </lineage>
</organism>
<dbReference type="Proteomes" id="UP000311713">
    <property type="component" value="Unassembled WGS sequence"/>
</dbReference>
<evidence type="ECO:0000259" key="1">
    <source>
        <dbReference type="Pfam" id="PF05685"/>
    </source>
</evidence>
<dbReference type="AlphaFoldDB" id="A0A5C4V944"/>
<gene>
    <name evidence="2" type="ORF">FH715_07900</name>
</gene>
<evidence type="ECO:0000313" key="2">
    <source>
        <dbReference type="EMBL" id="TNM32301.1"/>
    </source>
</evidence>
<reference evidence="2 3" key="1">
    <citation type="submission" date="2019-06" db="EMBL/GenBank/DDBJ databases">
        <title>Draft genome of Streptomyces sedi sp. JCM16909.</title>
        <authorList>
            <person name="Klykleung N."/>
            <person name="Tanasupawat S."/>
            <person name="Kudo T."/>
            <person name="Yuki M."/>
            <person name="Ohkuma M."/>
        </authorList>
    </citation>
    <scope>NUCLEOTIDE SEQUENCE [LARGE SCALE GENOMIC DNA]</scope>
    <source>
        <strain evidence="2 3">JCM 16909</strain>
    </source>
</reference>
<dbReference type="InterPro" id="IPR012296">
    <property type="entry name" value="Nuclease_put_TT1808"/>
</dbReference>
<name>A0A5C4V944_9ACTN</name>
<dbReference type="OrthoDB" id="4537149at2"/>
<proteinExistence type="predicted"/>